<evidence type="ECO:0000313" key="8">
    <source>
        <dbReference type="Proteomes" id="UP000367750"/>
    </source>
</evidence>
<dbReference type="InterPro" id="IPR013149">
    <property type="entry name" value="ADH-like_C"/>
</dbReference>
<accession>A0A5J5GM17</accession>
<evidence type="ECO:0000256" key="3">
    <source>
        <dbReference type="ARBA" id="ARBA00023002"/>
    </source>
</evidence>
<feature type="domain" description="Alcohol dehydrogenase-like N-terminal" evidence="6">
    <location>
        <begin position="24"/>
        <end position="135"/>
    </location>
</feature>
<dbReference type="SUPFAM" id="SSF50129">
    <property type="entry name" value="GroES-like"/>
    <property type="match status" value="1"/>
</dbReference>
<evidence type="ECO:0000259" key="6">
    <source>
        <dbReference type="Pfam" id="PF08240"/>
    </source>
</evidence>
<evidence type="ECO:0000256" key="2">
    <source>
        <dbReference type="ARBA" id="ARBA00022833"/>
    </source>
</evidence>
<gene>
    <name evidence="7" type="ORF">F4V43_01130</name>
</gene>
<dbReference type="PANTHER" id="PTHR43401">
    <property type="entry name" value="L-THREONINE 3-DEHYDROGENASE"/>
    <property type="match status" value="1"/>
</dbReference>
<evidence type="ECO:0000313" key="7">
    <source>
        <dbReference type="EMBL" id="KAA9008524.1"/>
    </source>
</evidence>
<dbReference type="GO" id="GO:0008270">
    <property type="term" value="F:zinc ion binding"/>
    <property type="evidence" value="ECO:0007669"/>
    <property type="project" value="InterPro"/>
</dbReference>
<comment type="similarity">
    <text evidence="4">Belongs to the zinc-containing alcohol dehydrogenase family.</text>
</comment>
<reference evidence="7 8" key="1">
    <citation type="submission" date="2019-09" db="EMBL/GenBank/DDBJ databases">
        <title>Bacillus ochoae sp. nov., Paenibacillus whitsoniae sp. nov., Paenibacillus spiritus sp. nov. Isolated from the Mars Exploration Rover during spacecraft assembly.</title>
        <authorList>
            <person name="Seuylemezian A."/>
            <person name="Vaishampayan P."/>
        </authorList>
    </citation>
    <scope>NUCLEOTIDE SEQUENCE [LARGE SCALE GENOMIC DNA]</scope>
    <source>
        <strain evidence="7 8">MER_111</strain>
    </source>
</reference>
<dbReference type="EMBL" id="VYKK01000002">
    <property type="protein sequence ID" value="KAA9008524.1"/>
    <property type="molecule type" value="Genomic_DNA"/>
</dbReference>
<dbReference type="InterPro" id="IPR011032">
    <property type="entry name" value="GroES-like_sf"/>
</dbReference>
<organism evidence="7 8">
    <name type="scientific">Paenibacillus spiritus</name>
    <dbReference type="NCBI Taxonomy" id="2496557"/>
    <lineage>
        <taxon>Bacteria</taxon>
        <taxon>Bacillati</taxon>
        <taxon>Bacillota</taxon>
        <taxon>Bacilli</taxon>
        <taxon>Bacillales</taxon>
        <taxon>Paenibacillaceae</taxon>
        <taxon>Paenibacillus</taxon>
    </lineage>
</organism>
<dbReference type="Pfam" id="PF08240">
    <property type="entry name" value="ADH_N"/>
    <property type="match status" value="1"/>
</dbReference>
<evidence type="ECO:0000256" key="1">
    <source>
        <dbReference type="ARBA" id="ARBA00022723"/>
    </source>
</evidence>
<proteinExistence type="inferred from homology"/>
<keyword evidence="8" id="KW-1185">Reference proteome</keyword>
<keyword evidence="3" id="KW-0560">Oxidoreductase</keyword>
<evidence type="ECO:0000256" key="4">
    <source>
        <dbReference type="RuleBase" id="RU361277"/>
    </source>
</evidence>
<dbReference type="PANTHER" id="PTHR43401:SF2">
    <property type="entry name" value="L-THREONINE 3-DEHYDROGENASE"/>
    <property type="match status" value="1"/>
</dbReference>
<feature type="domain" description="Alcohol dehydrogenase-like C-terminal" evidence="5">
    <location>
        <begin position="175"/>
        <end position="298"/>
    </location>
</feature>
<name>A0A5J5GM17_9BACL</name>
<keyword evidence="2 4" id="KW-0862">Zinc</keyword>
<comment type="caution">
    <text evidence="7">The sequence shown here is derived from an EMBL/GenBank/DDBJ whole genome shotgun (WGS) entry which is preliminary data.</text>
</comment>
<dbReference type="InterPro" id="IPR036291">
    <property type="entry name" value="NAD(P)-bd_dom_sf"/>
</dbReference>
<dbReference type="AlphaFoldDB" id="A0A5J5GM17"/>
<dbReference type="Gene3D" id="3.40.50.720">
    <property type="entry name" value="NAD(P)-binding Rossmann-like Domain"/>
    <property type="match status" value="1"/>
</dbReference>
<evidence type="ECO:0000259" key="5">
    <source>
        <dbReference type="Pfam" id="PF00107"/>
    </source>
</evidence>
<dbReference type="InterPro" id="IPR002328">
    <property type="entry name" value="ADH_Zn_CS"/>
</dbReference>
<protein>
    <submittedName>
        <fullName evidence="7">Alcohol dehydrogenase catalytic domain-containing protein</fullName>
    </submittedName>
</protein>
<dbReference type="Pfam" id="PF00107">
    <property type="entry name" value="ADH_zinc_N"/>
    <property type="match status" value="1"/>
</dbReference>
<dbReference type="InterPro" id="IPR050129">
    <property type="entry name" value="Zn_alcohol_dh"/>
</dbReference>
<dbReference type="InterPro" id="IPR013154">
    <property type="entry name" value="ADH-like_N"/>
</dbReference>
<dbReference type="OrthoDB" id="9777057at2"/>
<keyword evidence="1 4" id="KW-0479">Metal-binding</keyword>
<dbReference type="GO" id="GO:0016491">
    <property type="term" value="F:oxidoreductase activity"/>
    <property type="evidence" value="ECO:0007669"/>
    <property type="project" value="UniProtKB-KW"/>
</dbReference>
<dbReference type="Proteomes" id="UP000367750">
    <property type="component" value="Unassembled WGS sequence"/>
</dbReference>
<dbReference type="Gene3D" id="3.90.180.10">
    <property type="entry name" value="Medium-chain alcohol dehydrogenases, catalytic domain"/>
    <property type="match status" value="1"/>
</dbReference>
<sequence>MSALVWNGDRLEEQRMPEPEIKNPHEVKVSIKLSGICGTDLAVVAGKEPGEAGIIRGHEAVGIVSEVGEAVRSLAPGDRVVVDPNQSCGLCRFCRSGKVHLCIGEDKAGMPIAGLNRHGTFAPSFVTEERFLHRLKPEVSWEAAVLTEPLACVLHHFREAGIGEGESVLILGSGPMGLLCQFAARRLGCFTVSTELRQGRLAAARRYSDCALTPEELTAERVRELLGDRGFDTVIDTVGTQMAAAERWVDRGGTIVPMAINGAYRYPLSPTMYAQQAIRLIGAGEYLNTFGEALRLVEEAPELAGLVNRRCALGEAPAAIAELLDGTASPDGTEAIKTVFAFS</sequence>
<dbReference type="PROSITE" id="PS00059">
    <property type="entry name" value="ADH_ZINC"/>
    <property type="match status" value="1"/>
</dbReference>
<dbReference type="SUPFAM" id="SSF51735">
    <property type="entry name" value="NAD(P)-binding Rossmann-fold domains"/>
    <property type="match status" value="1"/>
</dbReference>
<comment type="cofactor">
    <cofactor evidence="4">
        <name>Zn(2+)</name>
        <dbReference type="ChEBI" id="CHEBI:29105"/>
    </cofactor>
</comment>